<evidence type="ECO:0000256" key="4">
    <source>
        <dbReference type="ARBA" id="ARBA00022801"/>
    </source>
</evidence>
<dbReference type="OrthoDB" id="9810445at2"/>
<dbReference type="GO" id="GO:0004222">
    <property type="term" value="F:metalloendopeptidase activity"/>
    <property type="evidence" value="ECO:0007669"/>
    <property type="project" value="InterPro"/>
</dbReference>
<reference evidence="9 10" key="1">
    <citation type="submission" date="2019-03" db="EMBL/GenBank/DDBJ databases">
        <title>Genomic Encyclopedia of Type Strains, Phase III (KMG-III): the genomes of soil and plant-associated and newly described type strains.</title>
        <authorList>
            <person name="Whitman W."/>
        </authorList>
    </citation>
    <scope>NUCLEOTIDE SEQUENCE [LARGE SCALE GENOMIC DNA]</scope>
    <source>
        <strain evidence="9 10">CGMCC 1.7002</strain>
    </source>
</reference>
<keyword evidence="10" id="KW-1185">Reference proteome</keyword>
<evidence type="ECO:0000256" key="3">
    <source>
        <dbReference type="ARBA" id="ARBA00022723"/>
    </source>
</evidence>
<name>A0A4R6VES6_9HYPH</name>
<dbReference type="GO" id="GO:0046872">
    <property type="term" value="F:metal ion binding"/>
    <property type="evidence" value="ECO:0007669"/>
    <property type="project" value="UniProtKB-KW"/>
</dbReference>
<evidence type="ECO:0000256" key="7">
    <source>
        <dbReference type="SAM" id="SignalP"/>
    </source>
</evidence>
<dbReference type="PANTHER" id="PTHR22726:SF1">
    <property type="entry name" value="METALLOENDOPEPTIDASE OMA1, MITOCHONDRIAL"/>
    <property type="match status" value="1"/>
</dbReference>
<dbReference type="InterPro" id="IPR051156">
    <property type="entry name" value="Mito/Outer_Membr_Metalloprot"/>
</dbReference>
<comment type="caution">
    <text evidence="9">The sequence shown here is derived from an EMBL/GenBank/DDBJ whole genome shotgun (WGS) entry which is preliminary data.</text>
</comment>
<dbReference type="Pfam" id="PF01435">
    <property type="entry name" value="Peptidase_M48"/>
    <property type="match status" value="1"/>
</dbReference>
<evidence type="ECO:0000256" key="1">
    <source>
        <dbReference type="ARBA" id="ARBA00001947"/>
    </source>
</evidence>
<dbReference type="EMBL" id="SNYR01000003">
    <property type="protein sequence ID" value="TDQ61525.1"/>
    <property type="molecule type" value="Genomic_DNA"/>
</dbReference>
<gene>
    <name evidence="9" type="ORF">ATL17_2622</name>
</gene>
<dbReference type="AlphaFoldDB" id="A0A4R6VES6"/>
<protein>
    <submittedName>
        <fullName evidence="9">Putative Zn-dependent protease</fullName>
    </submittedName>
</protein>
<evidence type="ECO:0000259" key="8">
    <source>
        <dbReference type="Pfam" id="PF01435"/>
    </source>
</evidence>
<keyword evidence="4" id="KW-0378">Hydrolase</keyword>
<evidence type="ECO:0000256" key="6">
    <source>
        <dbReference type="ARBA" id="ARBA00023049"/>
    </source>
</evidence>
<evidence type="ECO:0000256" key="5">
    <source>
        <dbReference type="ARBA" id="ARBA00022833"/>
    </source>
</evidence>
<dbReference type="PANTHER" id="PTHR22726">
    <property type="entry name" value="METALLOENDOPEPTIDASE OMA1"/>
    <property type="match status" value="1"/>
</dbReference>
<keyword evidence="2 9" id="KW-0645">Protease</keyword>
<evidence type="ECO:0000256" key="2">
    <source>
        <dbReference type="ARBA" id="ARBA00022670"/>
    </source>
</evidence>
<dbReference type="InterPro" id="IPR001915">
    <property type="entry name" value="Peptidase_M48"/>
</dbReference>
<keyword evidence="6" id="KW-0482">Metalloprotease</keyword>
<feature type="domain" description="Peptidase M48" evidence="8">
    <location>
        <begin position="77"/>
        <end position="252"/>
    </location>
</feature>
<organism evidence="9 10">
    <name type="scientific">Maritalea mobilis</name>
    <dbReference type="NCBI Taxonomy" id="483324"/>
    <lineage>
        <taxon>Bacteria</taxon>
        <taxon>Pseudomonadati</taxon>
        <taxon>Pseudomonadota</taxon>
        <taxon>Alphaproteobacteria</taxon>
        <taxon>Hyphomicrobiales</taxon>
        <taxon>Devosiaceae</taxon>
        <taxon>Maritalea</taxon>
    </lineage>
</organism>
<feature type="chain" id="PRO_5020978208" evidence="7">
    <location>
        <begin position="25"/>
        <end position="485"/>
    </location>
</feature>
<dbReference type="GO" id="GO:0016020">
    <property type="term" value="C:membrane"/>
    <property type="evidence" value="ECO:0007669"/>
    <property type="project" value="TreeGrafter"/>
</dbReference>
<sequence>MKRRHIVIAVALAGVLSGCTSVFTGNGVGTSQLGDWSADRVPAGADPGDSVIGLREHPKIVATYGGVYNHRAAEIMLARMAGKLLVAAEQPNQSLTVTILDSPEVNAFALPGGYIYVTRGILALASDEAELAAVLSHEIAHLTLRHARERSNRERTSKIVDRVISGILGADPDTDQSLARSKLSLAAFSQAQELAADRTGVLVAGAAGYDPHAAARFLSQMGRFAAFTEGDKSGDDFLSSHPSTPSRIEEAVKSARQLGAPGIGENERERYQRAIDGLAFGPNPENGTIVGQRFIYPALKFTFEVPNNYQLSNGNASVVAVAESGTALRFDSAEVPATLPLEDYLRSGWVAGLNEDSVRTGKQNGVDRVIATATTEKWFFRIAALRFEDRVYRFIFAAERDSKAFKQEFERTIDSFRRARGEDLKLIQNFEIDIVTAKQGQRARDLSSMMAGVKRRDDLFLILNGLYPGDPLVAGQGYKIIRPER</sequence>
<keyword evidence="3" id="KW-0479">Metal-binding</keyword>
<evidence type="ECO:0000313" key="10">
    <source>
        <dbReference type="Proteomes" id="UP000295391"/>
    </source>
</evidence>
<dbReference type="RefSeq" id="WP_133573245.1">
    <property type="nucleotide sequence ID" value="NZ_SNYR01000003.1"/>
</dbReference>
<evidence type="ECO:0000313" key="9">
    <source>
        <dbReference type="EMBL" id="TDQ61525.1"/>
    </source>
</evidence>
<dbReference type="CDD" id="cd07324">
    <property type="entry name" value="M48C_Oma1-like"/>
    <property type="match status" value="1"/>
</dbReference>
<accession>A0A4R6VES6</accession>
<proteinExistence type="predicted"/>
<dbReference type="GO" id="GO:0051603">
    <property type="term" value="P:proteolysis involved in protein catabolic process"/>
    <property type="evidence" value="ECO:0007669"/>
    <property type="project" value="TreeGrafter"/>
</dbReference>
<dbReference type="Gene3D" id="3.30.2010.10">
    <property type="entry name" value="Metalloproteases ('zincins'), catalytic domain"/>
    <property type="match status" value="1"/>
</dbReference>
<feature type="signal peptide" evidence="7">
    <location>
        <begin position="1"/>
        <end position="24"/>
    </location>
</feature>
<comment type="cofactor">
    <cofactor evidence="1">
        <name>Zn(2+)</name>
        <dbReference type="ChEBI" id="CHEBI:29105"/>
    </cofactor>
</comment>
<keyword evidence="7" id="KW-0732">Signal</keyword>
<keyword evidence="5" id="KW-0862">Zinc</keyword>
<dbReference type="Proteomes" id="UP000295391">
    <property type="component" value="Unassembled WGS sequence"/>
</dbReference>
<dbReference type="PROSITE" id="PS51257">
    <property type="entry name" value="PROKAR_LIPOPROTEIN"/>
    <property type="match status" value="1"/>
</dbReference>